<protein>
    <submittedName>
        <fullName evidence="3">Uncharacterized protein</fullName>
    </submittedName>
</protein>
<dbReference type="Proteomes" id="UP000662637">
    <property type="component" value="Unassembled WGS sequence"/>
</dbReference>
<evidence type="ECO:0000256" key="1">
    <source>
        <dbReference type="SAM" id="MobiDB-lite"/>
    </source>
</evidence>
<dbReference type="Proteomes" id="UP000335636">
    <property type="component" value="Unassembled WGS sequence"/>
</dbReference>
<reference evidence="3 4" key="1">
    <citation type="submission" date="2019-04" db="EMBL/GenBank/DDBJ databases">
        <authorList>
            <person name="Alioto T."/>
            <person name="Alioto T."/>
        </authorList>
    </citation>
    <scope>NUCLEOTIDE SEQUENCE [LARGE SCALE GENOMIC DNA]</scope>
</reference>
<feature type="compositionally biased region" description="Polar residues" evidence="1">
    <location>
        <begin position="75"/>
        <end position="86"/>
    </location>
</feature>
<organism evidence="3 4">
    <name type="scientific">Marmota monax</name>
    <name type="common">Woodchuck</name>
    <dbReference type="NCBI Taxonomy" id="9995"/>
    <lineage>
        <taxon>Eukaryota</taxon>
        <taxon>Metazoa</taxon>
        <taxon>Chordata</taxon>
        <taxon>Craniata</taxon>
        <taxon>Vertebrata</taxon>
        <taxon>Euteleostomi</taxon>
        <taxon>Mammalia</taxon>
        <taxon>Eutheria</taxon>
        <taxon>Euarchontoglires</taxon>
        <taxon>Glires</taxon>
        <taxon>Rodentia</taxon>
        <taxon>Sciuromorpha</taxon>
        <taxon>Sciuridae</taxon>
        <taxon>Xerinae</taxon>
        <taxon>Marmotini</taxon>
        <taxon>Marmota</taxon>
    </lineage>
</organism>
<dbReference type="AlphaFoldDB" id="A0A5E4CHU5"/>
<evidence type="ECO:0000313" key="2">
    <source>
        <dbReference type="EMBL" id="KAF7482708.1"/>
    </source>
</evidence>
<dbReference type="EMBL" id="CABDUW010001419">
    <property type="protein sequence ID" value="VTJ81395.1"/>
    <property type="molecule type" value="Genomic_DNA"/>
</dbReference>
<feature type="compositionally biased region" description="Basic and acidic residues" evidence="1">
    <location>
        <begin position="114"/>
        <end position="124"/>
    </location>
</feature>
<feature type="compositionally biased region" description="Pro residues" evidence="1">
    <location>
        <begin position="134"/>
        <end position="145"/>
    </location>
</feature>
<name>A0A5E4CHU5_MARMO</name>
<feature type="region of interest" description="Disordered" evidence="1">
    <location>
        <begin position="1"/>
        <end position="25"/>
    </location>
</feature>
<sequence>MGSWRDPRSHSALWPRGQSAPCQGGLSSPHCLTHGLCPSALCPPREGAPACPGNGQQPSHRGRSPPTRFVPPKTPTSFGASGQPSFAQLPPTPQLNEARMPGACWGRPTGHWARAMEEAGDKSNPKPSQDWPRTQPPEPCPHGAA</sequence>
<accession>A0A5E4CHU5</accession>
<dbReference type="EMBL" id="WJEC01000530">
    <property type="protein sequence ID" value="KAF7482708.1"/>
    <property type="molecule type" value="Genomic_DNA"/>
</dbReference>
<gene>
    <name evidence="2" type="ORF">GHT09_005945</name>
    <name evidence="3" type="ORF">MONAX_5E008361</name>
</gene>
<feature type="region of interest" description="Disordered" evidence="1">
    <location>
        <begin position="43"/>
        <end position="145"/>
    </location>
</feature>
<proteinExistence type="predicted"/>
<evidence type="ECO:0000313" key="4">
    <source>
        <dbReference type="Proteomes" id="UP000335636"/>
    </source>
</evidence>
<reference evidence="2" key="2">
    <citation type="submission" date="2020-08" db="EMBL/GenBank/DDBJ databases">
        <authorList>
            <person name="Shumante A."/>
            <person name="Zimin A.V."/>
            <person name="Puiu D."/>
            <person name="Salzberg S.L."/>
        </authorList>
    </citation>
    <scope>NUCLEOTIDE SEQUENCE</scope>
    <source>
        <strain evidence="2">WC2-LM</strain>
        <tissue evidence="2">Liver</tissue>
    </source>
</reference>
<evidence type="ECO:0000313" key="3">
    <source>
        <dbReference type="EMBL" id="VTJ81395.1"/>
    </source>
</evidence>
<keyword evidence="4" id="KW-1185">Reference proteome</keyword>